<feature type="domain" description="Methyl-accepting transducer" evidence="7">
    <location>
        <begin position="292"/>
        <end position="528"/>
    </location>
</feature>
<dbReference type="PANTHER" id="PTHR32089:SF120">
    <property type="entry name" value="METHYL-ACCEPTING CHEMOTAXIS PROTEIN TLPQ"/>
    <property type="match status" value="1"/>
</dbReference>
<evidence type="ECO:0000313" key="9">
    <source>
        <dbReference type="EMBL" id="EAR60609.1"/>
    </source>
</evidence>
<keyword evidence="10" id="KW-1185">Reference proteome</keyword>
<dbReference type="Pfam" id="PF00015">
    <property type="entry name" value="MCPsignal"/>
    <property type="match status" value="1"/>
</dbReference>
<dbReference type="CDD" id="cd06225">
    <property type="entry name" value="HAMP"/>
    <property type="match status" value="1"/>
</dbReference>
<evidence type="ECO:0000256" key="1">
    <source>
        <dbReference type="ARBA" id="ARBA00004370"/>
    </source>
</evidence>
<evidence type="ECO:0000259" key="8">
    <source>
        <dbReference type="PROSITE" id="PS50885"/>
    </source>
</evidence>
<proteinExistence type="inferred from homology"/>
<gene>
    <name evidence="9" type="ORF">MED92_09401</name>
</gene>
<evidence type="ECO:0000256" key="4">
    <source>
        <dbReference type="PROSITE-ProRule" id="PRU00284"/>
    </source>
</evidence>
<dbReference type="CDD" id="cd11386">
    <property type="entry name" value="MCP_signal"/>
    <property type="match status" value="1"/>
</dbReference>
<keyword evidence="2 4" id="KW-0807">Transducer</keyword>
<feature type="transmembrane region" description="Helical" evidence="6">
    <location>
        <begin position="211"/>
        <end position="233"/>
    </location>
</feature>
<keyword evidence="6" id="KW-0812">Transmembrane</keyword>
<feature type="compositionally biased region" description="Low complexity" evidence="5">
    <location>
        <begin position="339"/>
        <end position="351"/>
    </location>
</feature>
<protein>
    <submittedName>
        <fullName evidence="9">Methyl-accepting chemotaxis protein</fullName>
    </submittedName>
</protein>
<dbReference type="GO" id="GO:0016020">
    <property type="term" value="C:membrane"/>
    <property type="evidence" value="ECO:0007669"/>
    <property type="project" value="UniProtKB-SubCell"/>
</dbReference>
<evidence type="ECO:0000256" key="5">
    <source>
        <dbReference type="SAM" id="MobiDB-lite"/>
    </source>
</evidence>
<dbReference type="RefSeq" id="WP_007019548.1">
    <property type="nucleotide sequence ID" value="NZ_CH724125.1"/>
</dbReference>
<sequence>MDVILNRLSTKMKVMGNAFLLITFICLIGSTSIGYLSQVGSELESIAEEDIPLTHKLAMITEHQLEQAVHLERAVLASTIMTLEQSSDISEINDEVNHFKKLGAIIKQELIEAKAITDRAISKSNSHNLATFKSMRDSLDKVQKMHQSFELESTELFQAISQGLPHNLHEMVISIHKQETLLDSEVKSLLETISKLTGEASNIALQHEKDALNIVTIIAAASALLGLLISYSISRNVVSRLRNTQKEMQTIASGVLTNPIQSTGNDEIADLQRSMEDMRKRLSDMLSNICDVTSQLSSTSEEVAQVMLQTSAQVQQQQVETDILAEAMNQMNSTVHSVANNASNTSDSADSAESETRQGNATVCHTVDMIAQLSEQLDHTSRAVAELENNSQSVTKVLEVITDIAEQTNLLALNAAIEAARAGETGRGFSVVADEVRSLAGRTQQSTAEINEIISTLRQDSRKAVEAMKASQDRATILVDEAQKAGVSLSNISSSVLTINEMTSQIASAAIEQNHVAEEMANNITRINQNGIQNASGIEQTSQAGQELARMAEKLNQMVRYFST</sequence>
<keyword evidence="6" id="KW-0472">Membrane</keyword>
<evidence type="ECO:0000256" key="2">
    <source>
        <dbReference type="ARBA" id="ARBA00023224"/>
    </source>
</evidence>
<dbReference type="PANTHER" id="PTHR32089">
    <property type="entry name" value="METHYL-ACCEPTING CHEMOTAXIS PROTEIN MCPB"/>
    <property type="match status" value="1"/>
</dbReference>
<keyword evidence="6" id="KW-1133">Transmembrane helix</keyword>
<feature type="region of interest" description="Disordered" evidence="5">
    <location>
        <begin position="339"/>
        <end position="358"/>
    </location>
</feature>
<dbReference type="AlphaFoldDB" id="A0A7U8C5D1"/>
<dbReference type="PROSITE" id="PS50111">
    <property type="entry name" value="CHEMOTAXIS_TRANSDUC_2"/>
    <property type="match status" value="1"/>
</dbReference>
<dbReference type="PROSITE" id="PS50885">
    <property type="entry name" value="HAMP"/>
    <property type="match status" value="1"/>
</dbReference>
<dbReference type="FunFam" id="1.10.287.950:FF:000001">
    <property type="entry name" value="Methyl-accepting chemotaxis sensory transducer"/>
    <property type="match status" value="1"/>
</dbReference>
<name>A0A7U8C5D1_NEPCE</name>
<comment type="caution">
    <text evidence="9">The sequence shown here is derived from an EMBL/GenBank/DDBJ whole genome shotgun (WGS) entry which is preliminary data.</text>
</comment>
<evidence type="ECO:0000313" key="10">
    <source>
        <dbReference type="Proteomes" id="UP000002171"/>
    </source>
</evidence>
<dbReference type="InterPro" id="IPR004089">
    <property type="entry name" value="MCPsignal_dom"/>
</dbReference>
<dbReference type="InterPro" id="IPR003660">
    <property type="entry name" value="HAMP_dom"/>
</dbReference>
<organism evidence="9 10">
    <name type="scientific">Neptuniibacter caesariensis</name>
    <dbReference type="NCBI Taxonomy" id="207954"/>
    <lineage>
        <taxon>Bacteria</taxon>
        <taxon>Pseudomonadati</taxon>
        <taxon>Pseudomonadota</taxon>
        <taxon>Gammaproteobacteria</taxon>
        <taxon>Oceanospirillales</taxon>
        <taxon>Oceanospirillaceae</taxon>
        <taxon>Neptuniibacter</taxon>
    </lineage>
</organism>
<accession>A0A7U8C5D1</accession>
<evidence type="ECO:0000256" key="6">
    <source>
        <dbReference type="SAM" id="Phobius"/>
    </source>
</evidence>
<comment type="subcellular location">
    <subcellularLocation>
        <location evidence="1">Membrane</location>
    </subcellularLocation>
</comment>
<comment type="similarity">
    <text evidence="3">Belongs to the methyl-accepting chemotaxis (MCP) protein family.</text>
</comment>
<dbReference type="Gene3D" id="1.10.287.950">
    <property type="entry name" value="Methyl-accepting chemotaxis protein"/>
    <property type="match status" value="1"/>
</dbReference>
<dbReference type="EMBL" id="AAOW01000015">
    <property type="protein sequence ID" value="EAR60609.1"/>
    <property type="molecule type" value="Genomic_DNA"/>
</dbReference>
<dbReference type="GO" id="GO:0006935">
    <property type="term" value="P:chemotaxis"/>
    <property type="evidence" value="ECO:0007669"/>
    <property type="project" value="UniProtKB-ARBA"/>
</dbReference>
<evidence type="ECO:0000259" key="7">
    <source>
        <dbReference type="PROSITE" id="PS50111"/>
    </source>
</evidence>
<dbReference type="Proteomes" id="UP000002171">
    <property type="component" value="Unassembled WGS sequence"/>
</dbReference>
<dbReference type="SMART" id="SM00283">
    <property type="entry name" value="MA"/>
    <property type="match status" value="1"/>
</dbReference>
<dbReference type="OrthoDB" id="5613951at2"/>
<dbReference type="GO" id="GO:0007165">
    <property type="term" value="P:signal transduction"/>
    <property type="evidence" value="ECO:0007669"/>
    <property type="project" value="UniProtKB-KW"/>
</dbReference>
<reference evidence="9 10" key="1">
    <citation type="submission" date="2006-02" db="EMBL/GenBank/DDBJ databases">
        <authorList>
            <person name="Pinhassi J."/>
            <person name="Pedros-Alio C."/>
            <person name="Ferriera S."/>
            <person name="Johnson J."/>
            <person name="Kravitz S."/>
            <person name="Halpern A."/>
            <person name="Remington K."/>
            <person name="Beeson K."/>
            <person name="Tran B."/>
            <person name="Rogers Y.-H."/>
            <person name="Friedman R."/>
            <person name="Venter J.C."/>
        </authorList>
    </citation>
    <scope>NUCLEOTIDE SEQUENCE [LARGE SCALE GENOMIC DNA]</scope>
    <source>
        <strain evidence="9 10">MED92</strain>
    </source>
</reference>
<evidence type="ECO:0000256" key="3">
    <source>
        <dbReference type="ARBA" id="ARBA00029447"/>
    </source>
</evidence>
<dbReference type="SUPFAM" id="SSF58104">
    <property type="entry name" value="Methyl-accepting chemotaxis protein (MCP) signaling domain"/>
    <property type="match status" value="1"/>
</dbReference>
<dbReference type="Pfam" id="PF00672">
    <property type="entry name" value="HAMP"/>
    <property type="match status" value="1"/>
</dbReference>
<dbReference type="SMART" id="SM00304">
    <property type="entry name" value="HAMP"/>
    <property type="match status" value="1"/>
</dbReference>
<feature type="domain" description="HAMP" evidence="8">
    <location>
        <begin position="235"/>
        <end position="287"/>
    </location>
</feature>